<name>A0ABW4KTC9_9BURK</name>
<evidence type="ECO:0000313" key="7">
    <source>
        <dbReference type="Proteomes" id="UP001597304"/>
    </source>
</evidence>
<proteinExistence type="inferred from homology"/>
<sequence length="317" mass="34114">MSDHTQGAPVASAALQCWAMNVQQLKTFVEVAHHGSFAEAARRLDMAPSAVSRAVAALEASLGARLLQRNTHRVSLSDAGAAYYEQVVLVLEALERAADQARSASGEVQGVVRLTATVAFGQALVVPLLGELHSLHPALELELHLADHVVDLVAERIDLAIRLGPPADTSLIGARLAPLHYRVCASPDYLQRHGQPAAPQALADHTCLRFPKPGFRTQWAFQDPEGHVDVVDVHGWLVVSSAMALRRAALDGLGVAMLGHWLVDADIAAGRLVNLFPAYQLAAPDFGTAAWLLYPSRAYVPRRVRAVIDFLKARLTA</sequence>
<evidence type="ECO:0000313" key="6">
    <source>
        <dbReference type="EMBL" id="MFD1709543.1"/>
    </source>
</evidence>
<dbReference type="InterPro" id="IPR005119">
    <property type="entry name" value="LysR_subst-bd"/>
</dbReference>
<keyword evidence="4" id="KW-0804">Transcription</keyword>
<dbReference type="SUPFAM" id="SSF46785">
    <property type="entry name" value="Winged helix' DNA-binding domain"/>
    <property type="match status" value="1"/>
</dbReference>
<dbReference type="Gene3D" id="3.40.190.290">
    <property type="match status" value="1"/>
</dbReference>
<keyword evidence="3" id="KW-0238">DNA-binding</keyword>
<dbReference type="Pfam" id="PF00126">
    <property type="entry name" value="HTH_1"/>
    <property type="match status" value="1"/>
</dbReference>
<evidence type="ECO:0000259" key="5">
    <source>
        <dbReference type="PROSITE" id="PS50931"/>
    </source>
</evidence>
<dbReference type="InterPro" id="IPR036390">
    <property type="entry name" value="WH_DNA-bd_sf"/>
</dbReference>
<dbReference type="InterPro" id="IPR058163">
    <property type="entry name" value="LysR-type_TF_proteobact-type"/>
</dbReference>
<dbReference type="SUPFAM" id="SSF53850">
    <property type="entry name" value="Periplasmic binding protein-like II"/>
    <property type="match status" value="1"/>
</dbReference>
<dbReference type="EMBL" id="JBHUEJ010000007">
    <property type="protein sequence ID" value="MFD1709543.1"/>
    <property type="molecule type" value="Genomic_DNA"/>
</dbReference>
<dbReference type="InterPro" id="IPR036388">
    <property type="entry name" value="WH-like_DNA-bd_sf"/>
</dbReference>
<feature type="domain" description="HTH lysR-type" evidence="5">
    <location>
        <begin position="20"/>
        <end position="77"/>
    </location>
</feature>
<dbReference type="Pfam" id="PF03466">
    <property type="entry name" value="LysR_substrate"/>
    <property type="match status" value="1"/>
</dbReference>
<gene>
    <name evidence="6" type="ORF">ACFSF0_02905</name>
</gene>
<accession>A0ABW4KTC9</accession>
<evidence type="ECO:0000256" key="3">
    <source>
        <dbReference type="ARBA" id="ARBA00023125"/>
    </source>
</evidence>
<dbReference type="CDD" id="cd08422">
    <property type="entry name" value="PBP2_CrgA_like"/>
    <property type="match status" value="1"/>
</dbReference>
<dbReference type="PROSITE" id="PS50931">
    <property type="entry name" value="HTH_LYSR"/>
    <property type="match status" value="1"/>
</dbReference>
<reference evidence="7" key="1">
    <citation type="journal article" date="2019" name="Int. J. Syst. Evol. Microbiol.">
        <title>The Global Catalogue of Microorganisms (GCM) 10K type strain sequencing project: providing services to taxonomists for standard genome sequencing and annotation.</title>
        <authorList>
            <consortium name="The Broad Institute Genomics Platform"/>
            <consortium name="The Broad Institute Genome Sequencing Center for Infectious Disease"/>
            <person name="Wu L."/>
            <person name="Ma J."/>
        </authorList>
    </citation>
    <scope>NUCLEOTIDE SEQUENCE [LARGE SCALE GENOMIC DNA]</scope>
    <source>
        <strain evidence="7">LMG 29247</strain>
    </source>
</reference>
<dbReference type="Gene3D" id="1.10.10.10">
    <property type="entry name" value="Winged helix-like DNA-binding domain superfamily/Winged helix DNA-binding domain"/>
    <property type="match status" value="1"/>
</dbReference>
<comment type="caution">
    <text evidence="6">The sequence shown here is derived from an EMBL/GenBank/DDBJ whole genome shotgun (WGS) entry which is preliminary data.</text>
</comment>
<keyword evidence="7" id="KW-1185">Reference proteome</keyword>
<dbReference type="PANTHER" id="PTHR30537:SF5">
    <property type="entry name" value="HTH-TYPE TRANSCRIPTIONAL ACTIVATOR TTDR-RELATED"/>
    <property type="match status" value="1"/>
</dbReference>
<keyword evidence="2" id="KW-0805">Transcription regulation</keyword>
<evidence type="ECO:0000256" key="2">
    <source>
        <dbReference type="ARBA" id="ARBA00023015"/>
    </source>
</evidence>
<protein>
    <submittedName>
        <fullName evidence="6">LysR substrate-binding domain-containing protein</fullName>
    </submittedName>
</protein>
<evidence type="ECO:0000256" key="1">
    <source>
        <dbReference type="ARBA" id="ARBA00009437"/>
    </source>
</evidence>
<dbReference type="Proteomes" id="UP001597304">
    <property type="component" value="Unassembled WGS sequence"/>
</dbReference>
<dbReference type="RefSeq" id="WP_222707594.1">
    <property type="nucleotide sequence ID" value="NZ_JBHUEJ010000007.1"/>
</dbReference>
<organism evidence="6 7">
    <name type="scientific">Ottowia flava</name>
    <dbReference type="NCBI Taxonomy" id="2675430"/>
    <lineage>
        <taxon>Bacteria</taxon>
        <taxon>Pseudomonadati</taxon>
        <taxon>Pseudomonadota</taxon>
        <taxon>Betaproteobacteria</taxon>
        <taxon>Burkholderiales</taxon>
        <taxon>Comamonadaceae</taxon>
        <taxon>Ottowia</taxon>
    </lineage>
</organism>
<dbReference type="PANTHER" id="PTHR30537">
    <property type="entry name" value="HTH-TYPE TRANSCRIPTIONAL REGULATOR"/>
    <property type="match status" value="1"/>
</dbReference>
<evidence type="ECO:0000256" key="4">
    <source>
        <dbReference type="ARBA" id="ARBA00023163"/>
    </source>
</evidence>
<dbReference type="InterPro" id="IPR000847">
    <property type="entry name" value="LysR_HTH_N"/>
</dbReference>
<comment type="similarity">
    <text evidence="1">Belongs to the LysR transcriptional regulatory family.</text>
</comment>